<evidence type="ECO:0000313" key="9">
    <source>
        <dbReference type="Proteomes" id="UP000076715"/>
    </source>
</evidence>
<dbReference type="PROSITE" id="PS51123">
    <property type="entry name" value="OMPA_2"/>
    <property type="match status" value="1"/>
</dbReference>
<gene>
    <name evidence="8" type="ORF">AWE51_01815</name>
</gene>
<accession>A0A163CA07</accession>
<reference evidence="8 9" key="1">
    <citation type="submission" date="2016-01" db="EMBL/GenBank/DDBJ databases">
        <title>The draft genome sequence of Aquimarina sp. RZW4-3-2.</title>
        <authorList>
            <person name="Wang Y."/>
        </authorList>
    </citation>
    <scope>NUCLEOTIDE SEQUENCE [LARGE SCALE GENOMIC DNA]</scope>
    <source>
        <strain evidence="8 9">RZW4-3-2</strain>
    </source>
</reference>
<dbReference type="InterPro" id="IPR050330">
    <property type="entry name" value="Bact_OuterMem_StrucFunc"/>
</dbReference>
<evidence type="ECO:0000256" key="5">
    <source>
        <dbReference type="SAM" id="MobiDB-lite"/>
    </source>
</evidence>
<feature type="domain" description="OmpA-like" evidence="7">
    <location>
        <begin position="192"/>
        <end position="306"/>
    </location>
</feature>
<keyword evidence="9" id="KW-1185">Reference proteome</keyword>
<dbReference type="Gene3D" id="3.30.1330.60">
    <property type="entry name" value="OmpA-like domain"/>
    <property type="match status" value="2"/>
</dbReference>
<keyword evidence="2 4" id="KW-0472">Membrane</keyword>
<dbReference type="InterPro" id="IPR006664">
    <property type="entry name" value="OMP_bac"/>
</dbReference>
<sequence length="306" mass="34118">MKNFISLLIFILFAWLGIWWYYSCNWCIKDTGKSTTVNKQKNAEAEAIAKKAYEDSIAAANKAIGLFAKGSDGQDIFTYPENLQINNTNGNVFIPSNLGGFIDQVAFYLGEHQDQELVITGLENSIENKNESGLGISRATYIKNVLVKAGINQDRIVVKTKSEDYTYNNDGIYNGGILLNFGTLDESRLAVVEKSVANRTLYSGFGQKTFKPDATLVNYALELKNYLNKYPNKNIQIIGHTDNVGSNEANLWYGQERANNVKKYLIAQGVEENKIKASSKGESDPIAPNDSDENKAKNRRIEIIVN</sequence>
<evidence type="ECO:0000256" key="6">
    <source>
        <dbReference type="SAM" id="Phobius"/>
    </source>
</evidence>
<comment type="caution">
    <text evidence="8">The sequence shown here is derived from an EMBL/GenBank/DDBJ whole genome shotgun (WGS) entry which is preliminary data.</text>
</comment>
<dbReference type="PANTHER" id="PTHR30329">
    <property type="entry name" value="STATOR ELEMENT OF FLAGELLAR MOTOR COMPLEX"/>
    <property type="match status" value="1"/>
</dbReference>
<dbReference type="InterPro" id="IPR006665">
    <property type="entry name" value="OmpA-like"/>
</dbReference>
<dbReference type="AlphaFoldDB" id="A0A163CA07"/>
<evidence type="ECO:0000256" key="1">
    <source>
        <dbReference type="ARBA" id="ARBA00004442"/>
    </source>
</evidence>
<dbReference type="RefSeq" id="WP_066309508.1">
    <property type="nucleotide sequence ID" value="NZ_LQRT01000002.1"/>
</dbReference>
<evidence type="ECO:0000256" key="3">
    <source>
        <dbReference type="ARBA" id="ARBA00023237"/>
    </source>
</evidence>
<dbReference type="SUPFAM" id="SSF103088">
    <property type="entry name" value="OmpA-like"/>
    <property type="match status" value="2"/>
</dbReference>
<protein>
    <recommendedName>
        <fullName evidence="7">OmpA-like domain-containing protein</fullName>
    </recommendedName>
</protein>
<dbReference type="PANTHER" id="PTHR30329:SF21">
    <property type="entry name" value="LIPOPROTEIN YIAD-RELATED"/>
    <property type="match status" value="1"/>
</dbReference>
<dbReference type="CDD" id="cd07185">
    <property type="entry name" value="OmpA_C-like"/>
    <property type="match status" value="1"/>
</dbReference>
<dbReference type="PRINTS" id="PR01021">
    <property type="entry name" value="OMPADOMAIN"/>
</dbReference>
<feature type="region of interest" description="Disordered" evidence="5">
    <location>
        <begin position="276"/>
        <end position="300"/>
    </location>
</feature>
<proteinExistence type="predicted"/>
<comment type="subcellular location">
    <subcellularLocation>
        <location evidence="1">Cell outer membrane</location>
    </subcellularLocation>
</comment>
<keyword evidence="6" id="KW-0812">Transmembrane</keyword>
<dbReference type="Pfam" id="PF00691">
    <property type="entry name" value="OmpA"/>
    <property type="match status" value="1"/>
</dbReference>
<dbReference type="EMBL" id="LQRT01000002">
    <property type="protein sequence ID" value="KZS42205.1"/>
    <property type="molecule type" value="Genomic_DNA"/>
</dbReference>
<dbReference type="STRING" id="1642818.AWE51_01815"/>
<dbReference type="GO" id="GO:0009279">
    <property type="term" value="C:cell outer membrane"/>
    <property type="evidence" value="ECO:0007669"/>
    <property type="project" value="UniProtKB-SubCell"/>
</dbReference>
<evidence type="ECO:0000313" key="8">
    <source>
        <dbReference type="EMBL" id="KZS42205.1"/>
    </source>
</evidence>
<keyword evidence="3" id="KW-0998">Cell outer membrane</keyword>
<dbReference type="OrthoDB" id="9763897at2"/>
<keyword evidence="6" id="KW-1133">Transmembrane helix</keyword>
<evidence type="ECO:0000256" key="2">
    <source>
        <dbReference type="ARBA" id="ARBA00023136"/>
    </source>
</evidence>
<dbReference type="Proteomes" id="UP000076715">
    <property type="component" value="Unassembled WGS sequence"/>
</dbReference>
<name>A0A163CA07_9FLAO</name>
<feature type="transmembrane region" description="Helical" evidence="6">
    <location>
        <begin position="5"/>
        <end position="22"/>
    </location>
</feature>
<organism evidence="8 9">
    <name type="scientific">Aquimarina aggregata</name>
    <dbReference type="NCBI Taxonomy" id="1642818"/>
    <lineage>
        <taxon>Bacteria</taxon>
        <taxon>Pseudomonadati</taxon>
        <taxon>Bacteroidota</taxon>
        <taxon>Flavobacteriia</taxon>
        <taxon>Flavobacteriales</taxon>
        <taxon>Flavobacteriaceae</taxon>
        <taxon>Aquimarina</taxon>
    </lineage>
</organism>
<dbReference type="InterPro" id="IPR036737">
    <property type="entry name" value="OmpA-like_sf"/>
</dbReference>
<evidence type="ECO:0000259" key="7">
    <source>
        <dbReference type="PROSITE" id="PS51123"/>
    </source>
</evidence>
<evidence type="ECO:0000256" key="4">
    <source>
        <dbReference type="PROSITE-ProRule" id="PRU00473"/>
    </source>
</evidence>